<dbReference type="Gene3D" id="1.10.10.10">
    <property type="entry name" value="Winged helix-like DNA-binding domain superfamily/Winged helix DNA-binding domain"/>
    <property type="match status" value="1"/>
</dbReference>
<reference evidence="7" key="1">
    <citation type="journal article" date="2019" name="Int. J. Syst. Evol. Microbiol.">
        <title>The Global Catalogue of Microorganisms (GCM) 10K type strain sequencing project: providing services to taxonomists for standard genome sequencing and annotation.</title>
        <authorList>
            <consortium name="The Broad Institute Genomics Platform"/>
            <consortium name="The Broad Institute Genome Sequencing Center for Infectious Disease"/>
            <person name="Wu L."/>
            <person name="Ma J."/>
        </authorList>
    </citation>
    <scope>NUCLEOTIDE SEQUENCE [LARGE SCALE GENOMIC DNA]</scope>
    <source>
        <strain evidence="7">CGMCC 4.7093</strain>
    </source>
</reference>
<dbReference type="InterPro" id="IPR036390">
    <property type="entry name" value="WH_DNA-bd_sf"/>
</dbReference>
<feature type="domain" description="HTH iclR-type" evidence="4">
    <location>
        <begin position="9"/>
        <end position="70"/>
    </location>
</feature>
<dbReference type="RefSeq" id="WP_378034806.1">
    <property type="nucleotide sequence ID" value="NZ_JBHSIV010000003.1"/>
</dbReference>
<comment type="caution">
    <text evidence="6">The sequence shown here is derived from an EMBL/GenBank/DDBJ whole genome shotgun (WGS) entry which is preliminary data.</text>
</comment>
<evidence type="ECO:0000256" key="3">
    <source>
        <dbReference type="ARBA" id="ARBA00023163"/>
    </source>
</evidence>
<evidence type="ECO:0000259" key="4">
    <source>
        <dbReference type="PROSITE" id="PS51077"/>
    </source>
</evidence>
<dbReference type="InterPro" id="IPR005471">
    <property type="entry name" value="Tscrpt_reg_IclR_N"/>
</dbReference>
<dbReference type="PROSITE" id="PS51077">
    <property type="entry name" value="HTH_ICLR"/>
    <property type="match status" value="1"/>
</dbReference>
<dbReference type="InterPro" id="IPR036388">
    <property type="entry name" value="WH-like_DNA-bd_sf"/>
</dbReference>
<gene>
    <name evidence="6" type="ORF">ACFPBZ_04535</name>
</gene>
<organism evidence="6 7">
    <name type="scientific">Actinomycetospora atypica</name>
    <dbReference type="NCBI Taxonomy" id="1290095"/>
    <lineage>
        <taxon>Bacteria</taxon>
        <taxon>Bacillati</taxon>
        <taxon>Actinomycetota</taxon>
        <taxon>Actinomycetes</taxon>
        <taxon>Pseudonocardiales</taxon>
        <taxon>Pseudonocardiaceae</taxon>
        <taxon>Actinomycetospora</taxon>
    </lineage>
</organism>
<dbReference type="PROSITE" id="PS51078">
    <property type="entry name" value="ICLR_ED"/>
    <property type="match status" value="1"/>
</dbReference>
<dbReference type="EMBL" id="JBHSIV010000003">
    <property type="protein sequence ID" value="MFC5061462.1"/>
    <property type="molecule type" value="Genomic_DNA"/>
</dbReference>
<dbReference type="PANTHER" id="PTHR30136:SF24">
    <property type="entry name" value="HTH-TYPE TRANSCRIPTIONAL REPRESSOR ALLR"/>
    <property type="match status" value="1"/>
</dbReference>
<accession>A0ABV9YIE1</accession>
<proteinExistence type="predicted"/>
<dbReference type="PANTHER" id="PTHR30136">
    <property type="entry name" value="HELIX-TURN-HELIX TRANSCRIPTIONAL REGULATOR, ICLR FAMILY"/>
    <property type="match status" value="1"/>
</dbReference>
<dbReference type="Pfam" id="PF01614">
    <property type="entry name" value="IclR_C"/>
    <property type="match status" value="1"/>
</dbReference>
<sequence length="262" mass="26780">MPESPGRSVQSLQRAFELLDHLADAGGGATLSGLAAASGLPAPTIHRLLSTLVELGHVRREAGRRYALGPRLVRLGDAAGRVLGDGVRPVLADLVAATGESANLAGLDGASAVYLAQVPSPHPMRMFTEVGAHVPLHCTGVGKALLAVVGTAAARELAHRGGMAPRTPATIVDVVLLDREIRLGVERGWHVDDGEQEVGVRCVAVPVPAAPTPCAVSVSGPAARLGDDRLPEVGRLLRDAAGRIAAQLTGLESTRSPAGAPA</sequence>
<evidence type="ECO:0000256" key="1">
    <source>
        <dbReference type="ARBA" id="ARBA00023015"/>
    </source>
</evidence>
<dbReference type="InterPro" id="IPR029016">
    <property type="entry name" value="GAF-like_dom_sf"/>
</dbReference>
<dbReference type="InterPro" id="IPR014757">
    <property type="entry name" value="Tscrpt_reg_IclR_C"/>
</dbReference>
<dbReference type="Gene3D" id="3.30.450.40">
    <property type="match status" value="1"/>
</dbReference>
<feature type="domain" description="IclR-ED" evidence="5">
    <location>
        <begin position="71"/>
        <end position="250"/>
    </location>
</feature>
<dbReference type="Pfam" id="PF09339">
    <property type="entry name" value="HTH_IclR"/>
    <property type="match status" value="1"/>
</dbReference>
<dbReference type="SMART" id="SM00346">
    <property type="entry name" value="HTH_ICLR"/>
    <property type="match status" value="1"/>
</dbReference>
<evidence type="ECO:0000313" key="6">
    <source>
        <dbReference type="EMBL" id="MFC5061462.1"/>
    </source>
</evidence>
<keyword evidence="2" id="KW-0238">DNA-binding</keyword>
<keyword evidence="7" id="KW-1185">Reference proteome</keyword>
<dbReference type="SUPFAM" id="SSF55781">
    <property type="entry name" value="GAF domain-like"/>
    <property type="match status" value="1"/>
</dbReference>
<protein>
    <submittedName>
        <fullName evidence="6">IclR family transcriptional regulator</fullName>
    </submittedName>
</protein>
<dbReference type="Proteomes" id="UP001595947">
    <property type="component" value="Unassembled WGS sequence"/>
</dbReference>
<name>A0ABV9YIE1_9PSEU</name>
<keyword evidence="3" id="KW-0804">Transcription</keyword>
<dbReference type="InterPro" id="IPR050707">
    <property type="entry name" value="HTH_MetabolicPath_Reg"/>
</dbReference>
<evidence type="ECO:0000259" key="5">
    <source>
        <dbReference type="PROSITE" id="PS51078"/>
    </source>
</evidence>
<evidence type="ECO:0000256" key="2">
    <source>
        <dbReference type="ARBA" id="ARBA00023125"/>
    </source>
</evidence>
<keyword evidence="1" id="KW-0805">Transcription regulation</keyword>
<dbReference type="SUPFAM" id="SSF46785">
    <property type="entry name" value="Winged helix' DNA-binding domain"/>
    <property type="match status" value="1"/>
</dbReference>
<evidence type="ECO:0000313" key="7">
    <source>
        <dbReference type="Proteomes" id="UP001595947"/>
    </source>
</evidence>